<dbReference type="InterPro" id="IPR010905">
    <property type="entry name" value="Glyco_hydro_88"/>
</dbReference>
<keyword evidence="1 3" id="KW-0378">Hydrolase</keyword>
<dbReference type="PANTHER" id="PTHR36845">
    <property type="entry name" value="HYDROLASE, PUTATIVE (AFU_ORTHOLOGUE AFUA_7G05090)-RELATED"/>
    <property type="match status" value="1"/>
</dbReference>
<name>A0ABQ2KY35_9BACL</name>
<dbReference type="Proteomes" id="UP000606653">
    <property type="component" value="Unassembled WGS sequence"/>
</dbReference>
<comment type="caution">
    <text evidence="3">The sequence shown here is derived from an EMBL/GenBank/DDBJ whole genome shotgun (WGS) entry which is preliminary data.</text>
</comment>
<dbReference type="InterPro" id="IPR008928">
    <property type="entry name" value="6-hairpin_glycosidase_sf"/>
</dbReference>
<protein>
    <submittedName>
        <fullName evidence="3">Glycosyl hydrolase family 88</fullName>
    </submittedName>
</protein>
<dbReference type="InterPro" id="IPR012341">
    <property type="entry name" value="6hp_glycosidase-like_sf"/>
</dbReference>
<dbReference type="EMBL" id="BMLN01000003">
    <property type="protein sequence ID" value="GGN96362.1"/>
    <property type="molecule type" value="Genomic_DNA"/>
</dbReference>
<accession>A0ABQ2KY35</accession>
<proteinExistence type="inferred from homology"/>
<reference evidence="4" key="1">
    <citation type="journal article" date="2019" name="Int. J. Syst. Evol. Microbiol.">
        <title>The Global Catalogue of Microorganisms (GCM) 10K type strain sequencing project: providing services to taxonomists for standard genome sequencing and annotation.</title>
        <authorList>
            <consortium name="The Broad Institute Genomics Platform"/>
            <consortium name="The Broad Institute Genome Sequencing Center for Infectious Disease"/>
            <person name="Wu L."/>
            <person name="Ma J."/>
        </authorList>
    </citation>
    <scope>NUCLEOTIDE SEQUENCE [LARGE SCALE GENOMIC DNA]</scope>
    <source>
        <strain evidence="4">CGMCC 1.6964</strain>
    </source>
</reference>
<dbReference type="Pfam" id="PF07470">
    <property type="entry name" value="Glyco_hydro_88"/>
    <property type="match status" value="1"/>
</dbReference>
<dbReference type="Gene3D" id="1.50.10.10">
    <property type="match status" value="1"/>
</dbReference>
<dbReference type="GO" id="GO:0016787">
    <property type="term" value="F:hydrolase activity"/>
    <property type="evidence" value="ECO:0007669"/>
    <property type="project" value="UniProtKB-KW"/>
</dbReference>
<dbReference type="PANTHER" id="PTHR36845:SF1">
    <property type="entry name" value="HYDROLASE, PUTATIVE (AFU_ORTHOLOGUE AFUA_7G05090)-RELATED"/>
    <property type="match status" value="1"/>
</dbReference>
<gene>
    <name evidence="3" type="ORF">GCM10010969_13320</name>
</gene>
<evidence type="ECO:0000313" key="3">
    <source>
        <dbReference type="EMBL" id="GGN96362.1"/>
    </source>
</evidence>
<evidence type="ECO:0000313" key="4">
    <source>
        <dbReference type="Proteomes" id="UP000606653"/>
    </source>
</evidence>
<dbReference type="RefSeq" id="WP_018975646.1">
    <property type="nucleotide sequence ID" value="NZ_BMLN01000003.1"/>
</dbReference>
<organism evidence="3 4">
    <name type="scientific">Saccharibacillus kuerlensis</name>
    <dbReference type="NCBI Taxonomy" id="459527"/>
    <lineage>
        <taxon>Bacteria</taxon>
        <taxon>Bacillati</taxon>
        <taxon>Bacillota</taxon>
        <taxon>Bacilli</taxon>
        <taxon>Bacillales</taxon>
        <taxon>Paenibacillaceae</taxon>
        <taxon>Saccharibacillus</taxon>
    </lineage>
</organism>
<dbReference type="InterPro" id="IPR052369">
    <property type="entry name" value="UG_Glycosaminoglycan_Hydrolase"/>
</dbReference>
<comment type="similarity">
    <text evidence="2">Belongs to the glycosyl hydrolase 88 family.</text>
</comment>
<sequence length="387" mass="42873">MTNVTQQMSGQIGGGDQEWLETVWGKLKSKMSAECERIGGNIPYIPVNGKYEDLGKKDIYWWTNGFWAGMLWQMHHATGGNAYRAAAEKVEERLDAALHGFEGLHHDVGFMWLHSAVANYRLTGSKPSRTRGLHAANILAGRYNPAGRFLRAWNDGPNNNVAGWMIIDCLMNIPLLYWASQETNDPRFRDIAISHADTALRTALRADGSSNHIVIFDPSEGTVLETPGGQGFESGSSWSRGQAWALYGMALSHKHTGKEEYLNAAKRTAHYFIANVAVTGWVPLTDFRAPAEPVSYDTTAALCAACGLLQIAEMSAEHERSMYTEAALKIVRAVEEKYGNWNPDEDGIIGGGTVAYHDGEQAVPIIYGDYFFIEAVLRLRSQEVDLW</sequence>
<evidence type="ECO:0000256" key="2">
    <source>
        <dbReference type="ARBA" id="ARBA00038358"/>
    </source>
</evidence>
<dbReference type="SUPFAM" id="SSF48208">
    <property type="entry name" value="Six-hairpin glycosidases"/>
    <property type="match status" value="1"/>
</dbReference>
<evidence type="ECO:0000256" key="1">
    <source>
        <dbReference type="ARBA" id="ARBA00022801"/>
    </source>
</evidence>
<keyword evidence="4" id="KW-1185">Reference proteome</keyword>